<reference evidence="2 3" key="2">
    <citation type="submission" date="2023-10" db="EMBL/GenBank/DDBJ databases">
        <authorList>
            <person name="Han X.F."/>
        </authorList>
    </citation>
    <scope>NUCLEOTIDE SEQUENCE [LARGE SCALE GENOMIC DNA]</scope>
    <source>
        <strain evidence="2 3">KCTC 39840</strain>
    </source>
</reference>
<dbReference type="Pfam" id="PF08241">
    <property type="entry name" value="Methyltransf_11"/>
    <property type="match status" value="1"/>
</dbReference>
<dbReference type="Gene3D" id="3.40.50.150">
    <property type="entry name" value="Vaccinia Virus protein VP39"/>
    <property type="match status" value="1"/>
</dbReference>
<evidence type="ECO:0000313" key="3">
    <source>
        <dbReference type="Proteomes" id="UP001284601"/>
    </source>
</evidence>
<feature type="domain" description="Methyltransferase type 11" evidence="1">
    <location>
        <begin position="43"/>
        <end position="136"/>
    </location>
</feature>
<sequence>MNETTVNHPVFARIFDRFTGSLEKEIGAHREELLAGLSGRVVELGAGNGMNFGHYPATVAEVVALEPEPYLRERAEQAAQRARVPVTVRDATADTLPFADGEFDVAIASLVLCSVPDPARALAELRRVLKPGGELRFLEHVRSARPRKARIQRRLDSSGIWPRLGGGCHCARDTVAAIGAAGFDVERVRDLDVGPSWAHTNPHVIGAARAR</sequence>
<accession>A0ABU4HVW0</accession>
<dbReference type="InterPro" id="IPR013216">
    <property type="entry name" value="Methyltransf_11"/>
</dbReference>
<dbReference type="Proteomes" id="UP001284601">
    <property type="component" value="Unassembled WGS sequence"/>
</dbReference>
<organism evidence="2 3">
    <name type="scientific">Conexibacter stalactiti</name>
    <dbReference type="NCBI Taxonomy" id="1940611"/>
    <lineage>
        <taxon>Bacteria</taxon>
        <taxon>Bacillati</taxon>
        <taxon>Actinomycetota</taxon>
        <taxon>Thermoleophilia</taxon>
        <taxon>Solirubrobacterales</taxon>
        <taxon>Conexibacteraceae</taxon>
        <taxon>Conexibacter</taxon>
    </lineage>
</organism>
<gene>
    <name evidence="2" type="ORF">R7226_24165</name>
</gene>
<dbReference type="SUPFAM" id="SSF53335">
    <property type="entry name" value="S-adenosyl-L-methionine-dependent methyltransferases"/>
    <property type="match status" value="1"/>
</dbReference>
<protein>
    <submittedName>
        <fullName evidence="2">Class I SAM-dependent methyltransferase</fullName>
    </submittedName>
</protein>
<keyword evidence="3" id="KW-1185">Reference proteome</keyword>
<keyword evidence="2" id="KW-0489">Methyltransferase</keyword>
<evidence type="ECO:0000259" key="1">
    <source>
        <dbReference type="Pfam" id="PF08241"/>
    </source>
</evidence>
<dbReference type="InterPro" id="IPR029063">
    <property type="entry name" value="SAM-dependent_MTases_sf"/>
</dbReference>
<dbReference type="GO" id="GO:0032259">
    <property type="term" value="P:methylation"/>
    <property type="evidence" value="ECO:0007669"/>
    <property type="project" value="UniProtKB-KW"/>
</dbReference>
<comment type="caution">
    <text evidence="2">The sequence shown here is derived from an EMBL/GenBank/DDBJ whole genome shotgun (WGS) entry which is preliminary data.</text>
</comment>
<dbReference type="PANTHER" id="PTHR45036">
    <property type="entry name" value="METHYLTRANSFERASE LIKE 7B"/>
    <property type="match status" value="1"/>
</dbReference>
<dbReference type="PANTHER" id="PTHR45036:SF1">
    <property type="entry name" value="METHYLTRANSFERASE LIKE 7A"/>
    <property type="match status" value="1"/>
</dbReference>
<dbReference type="GO" id="GO:0008168">
    <property type="term" value="F:methyltransferase activity"/>
    <property type="evidence" value="ECO:0007669"/>
    <property type="project" value="UniProtKB-KW"/>
</dbReference>
<evidence type="ECO:0000313" key="2">
    <source>
        <dbReference type="EMBL" id="MDW5597466.1"/>
    </source>
</evidence>
<keyword evidence="2" id="KW-0808">Transferase</keyword>
<dbReference type="InterPro" id="IPR052356">
    <property type="entry name" value="Thiol_S-MT"/>
</dbReference>
<proteinExistence type="predicted"/>
<dbReference type="CDD" id="cd02440">
    <property type="entry name" value="AdoMet_MTases"/>
    <property type="match status" value="1"/>
</dbReference>
<dbReference type="RefSeq" id="WP_318599930.1">
    <property type="nucleotide sequence ID" value="NZ_JAWSTH010000089.1"/>
</dbReference>
<dbReference type="EMBL" id="JAWSTH010000089">
    <property type="protein sequence ID" value="MDW5597466.1"/>
    <property type="molecule type" value="Genomic_DNA"/>
</dbReference>
<name>A0ABU4HVW0_9ACTN</name>
<reference evidence="3" key="1">
    <citation type="submission" date="2023-07" db="EMBL/GenBank/DDBJ databases">
        <title>Conexibacter stalactiti sp. nov., isolated from stalactites in a lava cave and emended description of the genus Conexibacter.</title>
        <authorList>
            <person name="Lee S.D."/>
        </authorList>
    </citation>
    <scope>NUCLEOTIDE SEQUENCE [LARGE SCALE GENOMIC DNA]</scope>
    <source>
        <strain evidence="3">KCTC 39840</strain>
    </source>
</reference>